<sequence>MEKKRVVVTGIGAVTPLGNDAETSWAKAKKGENGVAPLTRLNPDDFPVKIAAEVKGFDVEEYIEKKEARKMDRFTHYAIAGAEMALKDANFT</sequence>
<comment type="caution">
    <text evidence="3">The sequence shown here is derived from an EMBL/GenBank/DDBJ whole genome shotgun (WGS) entry which is preliminary data.</text>
</comment>
<evidence type="ECO:0000313" key="4">
    <source>
        <dbReference type="Proteomes" id="UP000019249"/>
    </source>
</evidence>
<reference evidence="3 4" key="1">
    <citation type="journal article" date="2014" name="Int. J. Syst. Evol. Microbiol.">
        <title>Listeria floridensis sp. nov., Listeria aquatica sp. nov., Listeria cornellensis sp. nov., Listeria riparia sp. nov. and Listeria grandensis sp. nov., from agricultural and natural environments.</title>
        <authorList>
            <person name="den Bakker H.C."/>
            <person name="Warchocki S."/>
            <person name="Wright E.M."/>
            <person name="Allred A.F."/>
            <person name="Ahlstrom C."/>
            <person name="Manuel C.S."/>
            <person name="Stasiewicz M.J."/>
            <person name="Burrell A."/>
            <person name="Roof S."/>
            <person name="Strawn L."/>
            <person name="Fortes E.D."/>
            <person name="Nightingale K.K."/>
            <person name="Kephart D."/>
            <person name="Wiedmann M."/>
        </authorList>
    </citation>
    <scope>NUCLEOTIDE SEQUENCE [LARGE SCALE GENOMIC DNA]</scope>
    <source>
        <strain evidence="3 4">FSL S10-1187</strain>
    </source>
</reference>
<dbReference type="InterPro" id="IPR000794">
    <property type="entry name" value="Beta-ketoacyl_synthase"/>
</dbReference>
<proteinExistence type="predicted"/>
<evidence type="ECO:0000313" key="3">
    <source>
        <dbReference type="EMBL" id="EUJ25384.1"/>
    </source>
</evidence>
<dbReference type="EMBL" id="AODF01000049">
    <property type="protein sequence ID" value="EUJ25384.1"/>
    <property type="molecule type" value="Genomic_DNA"/>
</dbReference>
<dbReference type="InterPro" id="IPR016039">
    <property type="entry name" value="Thiolase-like"/>
</dbReference>
<organism evidence="3 4">
    <name type="scientific">Listeria floridensis FSL S10-1187</name>
    <dbReference type="NCBI Taxonomy" id="1265817"/>
    <lineage>
        <taxon>Bacteria</taxon>
        <taxon>Bacillati</taxon>
        <taxon>Bacillota</taxon>
        <taxon>Bacilli</taxon>
        <taxon>Bacillales</taxon>
        <taxon>Listeriaceae</taxon>
        <taxon>Listeria</taxon>
    </lineage>
</organism>
<keyword evidence="4" id="KW-1185">Reference proteome</keyword>
<protein>
    <submittedName>
        <fullName evidence="3">3-oxoacyl-ACP synthase</fullName>
    </submittedName>
</protein>
<feature type="non-terminal residue" evidence="3">
    <location>
        <position position="92"/>
    </location>
</feature>
<accession>A0ABP3AW60</accession>
<evidence type="ECO:0000259" key="2">
    <source>
        <dbReference type="Pfam" id="PF00109"/>
    </source>
</evidence>
<dbReference type="RefSeq" id="WP_036098555.1">
    <property type="nucleotide sequence ID" value="NZ_AODF01000049.1"/>
</dbReference>
<gene>
    <name evidence="3" type="ORF">MFLO_15433</name>
</gene>
<evidence type="ECO:0000256" key="1">
    <source>
        <dbReference type="ARBA" id="ARBA00022679"/>
    </source>
</evidence>
<dbReference type="InterPro" id="IPR014030">
    <property type="entry name" value="Ketoacyl_synth_N"/>
</dbReference>
<dbReference type="Gene3D" id="3.40.47.10">
    <property type="match status" value="1"/>
</dbReference>
<name>A0ABP3AW60_9LIST</name>
<dbReference type="PANTHER" id="PTHR11712">
    <property type="entry name" value="POLYKETIDE SYNTHASE-RELATED"/>
    <property type="match status" value="1"/>
</dbReference>
<dbReference type="Pfam" id="PF00109">
    <property type="entry name" value="ketoacyl-synt"/>
    <property type="match status" value="1"/>
</dbReference>
<dbReference type="PANTHER" id="PTHR11712:SF336">
    <property type="entry name" value="3-OXOACYL-[ACYL-CARRIER-PROTEIN] SYNTHASE, MITOCHONDRIAL"/>
    <property type="match status" value="1"/>
</dbReference>
<feature type="domain" description="Beta-ketoacyl synthase-like N-terminal" evidence="2">
    <location>
        <begin position="4"/>
        <end position="91"/>
    </location>
</feature>
<dbReference type="Proteomes" id="UP000019249">
    <property type="component" value="Unassembled WGS sequence"/>
</dbReference>
<keyword evidence="1" id="KW-0808">Transferase</keyword>
<dbReference type="SUPFAM" id="SSF53901">
    <property type="entry name" value="Thiolase-like"/>
    <property type="match status" value="1"/>
</dbReference>